<name>A0A8J6LGS3_TENMO</name>
<evidence type="ECO:0000313" key="2">
    <source>
        <dbReference type="EMBL" id="KAH0822114.1"/>
    </source>
</evidence>
<proteinExistence type="predicted"/>
<reference evidence="2" key="1">
    <citation type="journal article" date="2020" name="J Insects Food Feed">
        <title>The yellow mealworm (Tenebrio molitor) genome: a resource for the emerging insects as food and feed industry.</title>
        <authorList>
            <person name="Eriksson T."/>
            <person name="Andere A."/>
            <person name="Kelstrup H."/>
            <person name="Emery V."/>
            <person name="Picard C."/>
        </authorList>
    </citation>
    <scope>NUCLEOTIDE SEQUENCE</scope>
    <source>
        <strain evidence="2">Stoneville</strain>
        <tissue evidence="2">Whole head</tissue>
    </source>
</reference>
<dbReference type="EMBL" id="JABDTM020004234">
    <property type="protein sequence ID" value="KAH0822114.1"/>
    <property type="molecule type" value="Genomic_DNA"/>
</dbReference>
<feature type="region of interest" description="Disordered" evidence="1">
    <location>
        <begin position="184"/>
        <end position="217"/>
    </location>
</feature>
<dbReference type="Proteomes" id="UP000719412">
    <property type="component" value="Unassembled WGS sequence"/>
</dbReference>
<accession>A0A8J6LGS3</accession>
<reference evidence="2" key="2">
    <citation type="submission" date="2021-08" db="EMBL/GenBank/DDBJ databases">
        <authorList>
            <person name="Eriksson T."/>
        </authorList>
    </citation>
    <scope>NUCLEOTIDE SEQUENCE</scope>
    <source>
        <strain evidence="2">Stoneville</strain>
        <tissue evidence="2">Whole head</tissue>
    </source>
</reference>
<sequence length="260" mass="28567">MCRYPRNIRLTSRQISITAGSATNAYCDSRKSEGFSRDYYDPKVLARIGERDRRKRDRNSGTKQHLFQLVQWACQTSAPRRVLQATSGCTGRSSLDAGGSAGPRSGLSGTVQDFWRVLRQPGGTLQETGLASSLAGAMPGGAFTRWWESEANFPEESAEGRSSESLFSPLSLYAVRIHGRSSGSFLPSNLPRKRNSQKEKRAQEFHGSLRMGSSTEGCPTCGPALRKDPGGLEYTLDVFSSGHGLPPRARQHLLHWENTS</sequence>
<feature type="region of interest" description="Disordered" evidence="1">
    <location>
        <begin position="88"/>
        <end position="107"/>
    </location>
</feature>
<evidence type="ECO:0000313" key="3">
    <source>
        <dbReference type="Proteomes" id="UP000719412"/>
    </source>
</evidence>
<organism evidence="2 3">
    <name type="scientific">Tenebrio molitor</name>
    <name type="common">Yellow mealworm beetle</name>
    <dbReference type="NCBI Taxonomy" id="7067"/>
    <lineage>
        <taxon>Eukaryota</taxon>
        <taxon>Metazoa</taxon>
        <taxon>Ecdysozoa</taxon>
        <taxon>Arthropoda</taxon>
        <taxon>Hexapoda</taxon>
        <taxon>Insecta</taxon>
        <taxon>Pterygota</taxon>
        <taxon>Neoptera</taxon>
        <taxon>Endopterygota</taxon>
        <taxon>Coleoptera</taxon>
        <taxon>Polyphaga</taxon>
        <taxon>Cucujiformia</taxon>
        <taxon>Tenebrionidae</taxon>
        <taxon>Tenebrio</taxon>
    </lineage>
</organism>
<keyword evidence="3" id="KW-1185">Reference proteome</keyword>
<comment type="caution">
    <text evidence="2">The sequence shown here is derived from an EMBL/GenBank/DDBJ whole genome shotgun (WGS) entry which is preliminary data.</text>
</comment>
<dbReference type="AlphaFoldDB" id="A0A8J6LGS3"/>
<protein>
    <submittedName>
        <fullName evidence="2">Uncharacterized protein</fullName>
    </submittedName>
</protein>
<evidence type="ECO:0000256" key="1">
    <source>
        <dbReference type="SAM" id="MobiDB-lite"/>
    </source>
</evidence>
<gene>
    <name evidence="2" type="ORF">GEV33_000677</name>
</gene>